<organism evidence="6 7">
    <name type="scientific">Colwellia psychrerythraea</name>
    <name type="common">Vibrio psychroerythus</name>
    <dbReference type="NCBI Taxonomy" id="28229"/>
    <lineage>
        <taxon>Bacteria</taxon>
        <taxon>Pseudomonadati</taxon>
        <taxon>Pseudomonadota</taxon>
        <taxon>Gammaproteobacteria</taxon>
        <taxon>Alteromonadales</taxon>
        <taxon>Colwelliaceae</taxon>
        <taxon>Colwellia</taxon>
    </lineage>
</organism>
<dbReference type="PANTHER" id="PTHR45138:SF9">
    <property type="entry name" value="DIGUANYLATE CYCLASE DGCM-RELATED"/>
    <property type="match status" value="1"/>
</dbReference>
<dbReference type="InterPro" id="IPR000160">
    <property type="entry name" value="GGDEF_dom"/>
</dbReference>
<evidence type="ECO:0000256" key="2">
    <source>
        <dbReference type="ARBA" id="ARBA00012528"/>
    </source>
</evidence>
<comment type="cofactor">
    <cofactor evidence="1">
        <name>Mg(2+)</name>
        <dbReference type="ChEBI" id="CHEBI:18420"/>
    </cofactor>
</comment>
<dbReference type="SMART" id="SM00028">
    <property type="entry name" value="TPR"/>
    <property type="match status" value="3"/>
</dbReference>
<evidence type="ECO:0000256" key="3">
    <source>
        <dbReference type="ARBA" id="ARBA00034247"/>
    </source>
</evidence>
<keyword evidence="4" id="KW-1133">Transmembrane helix</keyword>
<feature type="domain" description="GGDEF" evidence="5">
    <location>
        <begin position="510"/>
        <end position="643"/>
    </location>
</feature>
<dbReference type="InterPro" id="IPR011990">
    <property type="entry name" value="TPR-like_helical_dom_sf"/>
</dbReference>
<evidence type="ECO:0000256" key="1">
    <source>
        <dbReference type="ARBA" id="ARBA00001946"/>
    </source>
</evidence>
<dbReference type="InterPro" id="IPR019734">
    <property type="entry name" value="TPR_rpt"/>
</dbReference>
<keyword evidence="4" id="KW-0472">Membrane</keyword>
<dbReference type="PANTHER" id="PTHR45138">
    <property type="entry name" value="REGULATORY COMPONENTS OF SENSORY TRANSDUCTION SYSTEM"/>
    <property type="match status" value="1"/>
</dbReference>
<dbReference type="NCBIfam" id="TIGR00254">
    <property type="entry name" value="GGDEF"/>
    <property type="match status" value="1"/>
</dbReference>
<dbReference type="PATRIC" id="fig|28229.3.peg.1841"/>
<dbReference type="Pfam" id="PF00990">
    <property type="entry name" value="GGDEF"/>
    <property type="match status" value="1"/>
</dbReference>
<evidence type="ECO:0000256" key="4">
    <source>
        <dbReference type="SAM" id="Phobius"/>
    </source>
</evidence>
<dbReference type="RefSeq" id="WP_033081875.1">
    <property type="nucleotide sequence ID" value="NZ_JQEC01000016.1"/>
</dbReference>
<proteinExistence type="predicted"/>
<dbReference type="SMART" id="SM00267">
    <property type="entry name" value="GGDEF"/>
    <property type="match status" value="1"/>
</dbReference>
<name>A0A099KWL6_COLPS</name>
<dbReference type="SUPFAM" id="SSF48452">
    <property type="entry name" value="TPR-like"/>
    <property type="match status" value="1"/>
</dbReference>
<dbReference type="InterPro" id="IPR043128">
    <property type="entry name" value="Rev_trsase/Diguanyl_cyclase"/>
</dbReference>
<comment type="caution">
    <text evidence="6">The sequence shown here is derived from an EMBL/GenBank/DDBJ whole genome shotgun (WGS) entry which is preliminary data.</text>
</comment>
<dbReference type="CDD" id="cd01949">
    <property type="entry name" value="GGDEF"/>
    <property type="match status" value="1"/>
</dbReference>
<gene>
    <name evidence="6" type="ORF">GAB14E_2220</name>
</gene>
<dbReference type="InterPro" id="IPR050469">
    <property type="entry name" value="Diguanylate_Cyclase"/>
</dbReference>
<accession>A0A099KWL6</accession>
<dbReference type="OrthoDB" id="6191081at2"/>
<evidence type="ECO:0000313" key="7">
    <source>
        <dbReference type="Proteomes" id="UP000029868"/>
    </source>
</evidence>
<dbReference type="InterPro" id="IPR029787">
    <property type="entry name" value="Nucleotide_cyclase"/>
</dbReference>
<dbReference type="Gene3D" id="1.25.40.10">
    <property type="entry name" value="Tetratricopeptide repeat domain"/>
    <property type="match status" value="2"/>
</dbReference>
<dbReference type="FunFam" id="3.30.70.270:FF:000001">
    <property type="entry name" value="Diguanylate cyclase domain protein"/>
    <property type="match status" value="1"/>
</dbReference>
<dbReference type="EC" id="2.7.7.65" evidence="2"/>
<dbReference type="SUPFAM" id="SSF55073">
    <property type="entry name" value="Nucleotide cyclase"/>
    <property type="match status" value="1"/>
</dbReference>
<evidence type="ECO:0000313" key="6">
    <source>
        <dbReference type="EMBL" id="KGJ94986.1"/>
    </source>
</evidence>
<evidence type="ECO:0000259" key="5">
    <source>
        <dbReference type="PROSITE" id="PS50887"/>
    </source>
</evidence>
<dbReference type="Proteomes" id="UP000029868">
    <property type="component" value="Unassembled WGS sequence"/>
</dbReference>
<reference evidence="6 7" key="1">
    <citation type="submission" date="2014-08" db="EMBL/GenBank/DDBJ databases">
        <title>Genomic and Phenotypic Diversity of Colwellia psychrerythraea strains from Disparate Marine Basins.</title>
        <authorList>
            <person name="Techtmann S.M."/>
            <person name="Stelling S.C."/>
            <person name="Utturkar S.M."/>
            <person name="Alshibli N."/>
            <person name="Harris A."/>
            <person name="Brown S.D."/>
            <person name="Hazen T.C."/>
        </authorList>
    </citation>
    <scope>NUCLEOTIDE SEQUENCE [LARGE SCALE GENOMIC DNA]</scope>
    <source>
        <strain evidence="6 7">GAB14E</strain>
    </source>
</reference>
<dbReference type="Gene3D" id="3.30.70.270">
    <property type="match status" value="1"/>
</dbReference>
<dbReference type="EMBL" id="JQEC01000016">
    <property type="protein sequence ID" value="KGJ94986.1"/>
    <property type="molecule type" value="Genomic_DNA"/>
</dbReference>
<comment type="catalytic activity">
    <reaction evidence="3">
        <text>2 GTP = 3',3'-c-di-GMP + 2 diphosphate</text>
        <dbReference type="Rhea" id="RHEA:24898"/>
        <dbReference type="ChEBI" id="CHEBI:33019"/>
        <dbReference type="ChEBI" id="CHEBI:37565"/>
        <dbReference type="ChEBI" id="CHEBI:58805"/>
        <dbReference type="EC" id="2.7.7.65"/>
    </reaction>
</comment>
<dbReference type="PROSITE" id="PS50887">
    <property type="entry name" value="GGDEF"/>
    <property type="match status" value="1"/>
</dbReference>
<keyword evidence="4" id="KW-0812">Transmembrane</keyword>
<dbReference type="GO" id="GO:0005886">
    <property type="term" value="C:plasma membrane"/>
    <property type="evidence" value="ECO:0007669"/>
    <property type="project" value="TreeGrafter"/>
</dbReference>
<protein>
    <recommendedName>
        <fullName evidence="2">diguanylate cyclase</fullName>
        <ecNumber evidence="2">2.7.7.65</ecNumber>
    </recommendedName>
</protein>
<sequence length="646" mass="73798">MKKKIKTNVLANQKRLSSKFFFVLIFLCFSLNSYGYTLDKTSAWMQNPLGKIDELNKKDPALALAFSKKLVAENLQKMTDFDKATLFSKMAQHNYILGHYRISQGLLDKAYALKTNLKTDTGISMLLTQGGIMDELGNSGQAMEKYLLAEKYAKANENSRLLADSYAYMAYSYSINHKDTLALKHYHQAYLQLEKIGDELGLAYLKAEMANSYSLLFDDINAVKLAKEASDYFKKHQYYFDELFVQTALAKIHLRKKDYSKAEATYLRVIELTKKTNQTEYVYLAYLGLADTYHHSQQHDKARIFWHKYKGEYPDYENPSAEVGAIVLAAKLEIADNNIKAAIEALTKVEAILAPLGKQNALSWYIQLYDLQGKIAITKEDYKTAYFKQEQARELLKNYYNAERETVRSKYKVMFDTDQAILKNKLLEQDKALNQASLESAAQKQKLQNMIIIVISLFVFVLVYFMYRQILNSKALNKIANTDSLTELANRRFTFIYAEKMLLQANKNEQQFSMVMFDVDHFKQVNDNFGHSGGDIALKELTSTANEYVRCHDILGRIGGEEFLLILPEANSAQAYEIAERIKLAIEHKVMNIQGKSLQITASFGIAQLTKTQNSFSQIFNNADMALYQAKNQGRNQIVIAKQSSG</sequence>
<feature type="transmembrane region" description="Helical" evidence="4">
    <location>
        <begin position="447"/>
        <end position="467"/>
    </location>
</feature>
<dbReference type="GO" id="GO:0043709">
    <property type="term" value="P:cell adhesion involved in single-species biofilm formation"/>
    <property type="evidence" value="ECO:0007669"/>
    <property type="project" value="TreeGrafter"/>
</dbReference>
<dbReference type="GO" id="GO:1902201">
    <property type="term" value="P:negative regulation of bacterial-type flagellum-dependent cell motility"/>
    <property type="evidence" value="ECO:0007669"/>
    <property type="project" value="TreeGrafter"/>
</dbReference>
<dbReference type="AlphaFoldDB" id="A0A099KWL6"/>
<dbReference type="GO" id="GO:0052621">
    <property type="term" value="F:diguanylate cyclase activity"/>
    <property type="evidence" value="ECO:0007669"/>
    <property type="project" value="UniProtKB-EC"/>
</dbReference>